<keyword evidence="1" id="KW-0812">Transmembrane</keyword>
<keyword evidence="3" id="KW-1185">Reference proteome</keyword>
<dbReference type="Proteomes" id="UP000824120">
    <property type="component" value="Chromosome 10"/>
</dbReference>
<proteinExistence type="predicted"/>
<dbReference type="EMBL" id="JACXVP010000010">
    <property type="protein sequence ID" value="KAG5580519.1"/>
    <property type="molecule type" value="Genomic_DNA"/>
</dbReference>
<protein>
    <submittedName>
        <fullName evidence="2">Uncharacterized protein</fullName>
    </submittedName>
</protein>
<comment type="caution">
    <text evidence="2">The sequence shown here is derived from an EMBL/GenBank/DDBJ whole genome shotgun (WGS) entry which is preliminary data.</text>
</comment>
<feature type="non-terminal residue" evidence="2">
    <location>
        <position position="181"/>
    </location>
</feature>
<evidence type="ECO:0000313" key="3">
    <source>
        <dbReference type="Proteomes" id="UP000824120"/>
    </source>
</evidence>
<organism evidence="2 3">
    <name type="scientific">Solanum commersonii</name>
    <name type="common">Commerson's wild potato</name>
    <name type="synonym">Commerson's nightshade</name>
    <dbReference type="NCBI Taxonomy" id="4109"/>
    <lineage>
        <taxon>Eukaryota</taxon>
        <taxon>Viridiplantae</taxon>
        <taxon>Streptophyta</taxon>
        <taxon>Embryophyta</taxon>
        <taxon>Tracheophyta</taxon>
        <taxon>Spermatophyta</taxon>
        <taxon>Magnoliopsida</taxon>
        <taxon>eudicotyledons</taxon>
        <taxon>Gunneridae</taxon>
        <taxon>Pentapetalae</taxon>
        <taxon>asterids</taxon>
        <taxon>lamiids</taxon>
        <taxon>Solanales</taxon>
        <taxon>Solanaceae</taxon>
        <taxon>Solanoideae</taxon>
        <taxon>Solaneae</taxon>
        <taxon>Solanum</taxon>
    </lineage>
</organism>
<reference evidence="2 3" key="1">
    <citation type="submission" date="2020-09" db="EMBL/GenBank/DDBJ databases">
        <title>De no assembly of potato wild relative species, Solanum commersonii.</title>
        <authorList>
            <person name="Cho K."/>
        </authorList>
    </citation>
    <scope>NUCLEOTIDE SEQUENCE [LARGE SCALE GENOMIC DNA]</scope>
    <source>
        <strain evidence="2">LZ3.2</strain>
        <tissue evidence="2">Leaf</tissue>
    </source>
</reference>
<feature type="transmembrane region" description="Helical" evidence="1">
    <location>
        <begin position="20"/>
        <end position="41"/>
    </location>
</feature>
<sequence>YSAQLVGITNALGDPPFGLLHHLSALSFSIFAFYIIGLSTVELSVRFRLFGYSPNALGDPQAFFSSSFQPFCSFCQVVSIKLKFGSSKRDVSNSATQDSIMKHKIQFNHAKIKCALKVSSFVTPLSKNLKLTILLSNASSSSTKVFKCPHAKNDSIFTQRFTIQSFIIKCNANTHKDEYNA</sequence>
<gene>
    <name evidence="2" type="ORF">H5410_051146</name>
</gene>
<name>A0A9J5WYR5_SOLCO</name>
<accession>A0A9J5WYR5</accession>
<evidence type="ECO:0000256" key="1">
    <source>
        <dbReference type="SAM" id="Phobius"/>
    </source>
</evidence>
<keyword evidence="1" id="KW-1133">Transmembrane helix</keyword>
<keyword evidence="1" id="KW-0472">Membrane</keyword>
<dbReference type="AlphaFoldDB" id="A0A9J5WYR5"/>
<evidence type="ECO:0000313" key="2">
    <source>
        <dbReference type="EMBL" id="KAG5580519.1"/>
    </source>
</evidence>